<dbReference type="GO" id="GO:0023052">
    <property type="term" value="P:signaling"/>
    <property type="evidence" value="ECO:0007669"/>
    <property type="project" value="InterPro"/>
</dbReference>
<dbReference type="GO" id="GO:0007052">
    <property type="term" value="P:mitotic spindle organization"/>
    <property type="evidence" value="ECO:0007669"/>
    <property type="project" value="TreeGrafter"/>
</dbReference>
<dbReference type="OMA" id="KENRQRT"/>
<dbReference type="GO" id="GO:0007346">
    <property type="term" value="P:regulation of mitotic cell cycle"/>
    <property type="evidence" value="ECO:0007669"/>
    <property type="project" value="TreeGrafter"/>
</dbReference>
<dbReference type="AlphaFoldDB" id="A0A8C5L223"/>
<dbReference type="GO" id="GO:0008017">
    <property type="term" value="F:microtubule binding"/>
    <property type="evidence" value="ECO:0007669"/>
    <property type="project" value="TreeGrafter"/>
</dbReference>
<keyword evidence="3" id="KW-1185">Reference proteome</keyword>
<dbReference type="InterPro" id="IPR005026">
    <property type="entry name" value="SAPAP"/>
</dbReference>
<evidence type="ECO:0000256" key="1">
    <source>
        <dbReference type="ARBA" id="ARBA00008839"/>
    </source>
</evidence>
<dbReference type="GO" id="GO:0005737">
    <property type="term" value="C:cytoplasm"/>
    <property type="evidence" value="ECO:0007669"/>
    <property type="project" value="TreeGrafter"/>
</dbReference>
<dbReference type="GO" id="GO:0005634">
    <property type="term" value="C:nucleus"/>
    <property type="evidence" value="ECO:0007669"/>
    <property type="project" value="TreeGrafter"/>
</dbReference>
<dbReference type="PANTHER" id="PTHR12353">
    <property type="entry name" value="DISKS LARGE-ASSOCIATED PROTEIN DAP SAP90/PSD-95-ASSOCIATED PROTEIN"/>
    <property type="match status" value="1"/>
</dbReference>
<dbReference type="GO" id="GO:0051642">
    <property type="term" value="P:centrosome localization"/>
    <property type="evidence" value="ECO:0007669"/>
    <property type="project" value="TreeGrafter"/>
</dbReference>
<dbReference type="Proteomes" id="UP000694385">
    <property type="component" value="Unassembled WGS sequence"/>
</dbReference>
<reference evidence="2" key="1">
    <citation type="submission" date="2025-08" db="UniProtKB">
        <authorList>
            <consortium name="Ensembl"/>
        </authorList>
    </citation>
    <scope>IDENTIFICATION</scope>
</reference>
<proteinExistence type="inferred from homology"/>
<dbReference type="GO" id="GO:0007059">
    <property type="term" value="P:chromosome segregation"/>
    <property type="evidence" value="ECO:0007669"/>
    <property type="project" value="TreeGrafter"/>
</dbReference>
<protein>
    <submittedName>
        <fullName evidence="2">Uncharacterized protein</fullName>
    </submittedName>
</protein>
<sequence length="146" mass="17406">MSLSHFASRHRKDFSTEMIRTKIAHRKSLSQKENRYKEYERNRHFGLRDVNIPTLEGRVLVDLHETSQDLMPEKANLKPMKSVLSDERKQMLQKYKEEKQLQKLKEQREKAKRGVFKVGLYRPDAPGFLTNQKAMKTEPKKVNLYF</sequence>
<dbReference type="PANTHER" id="PTHR12353:SF1">
    <property type="entry name" value="DISKS LARGE-ASSOCIATED PROTEIN 5"/>
    <property type="match status" value="1"/>
</dbReference>
<evidence type="ECO:0000313" key="2">
    <source>
        <dbReference type="Ensembl" id="ENSJJAP00000017030.1"/>
    </source>
</evidence>
<dbReference type="GO" id="GO:0031616">
    <property type="term" value="C:spindle pole centrosome"/>
    <property type="evidence" value="ECO:0007669"/>
    <property type="project" value="TreeGrafter"/>
</dbReference>
<organism evidence="2 3">
    <name type="scientific">Jaculus jaculus</name>
    <name type="common">Lesser Egyptian jerboa</name>
    <dbReference type="NCBI Taxonomy" id="51337"/>
    <lineage>
        <taxon>Eukaryota</taxon>
        <taxon>Metazoa</taxon>
        <taxon>Chordata</taxon>
        <taxon>Craniata</taxon>
        <taxon>Vertebrata</taxon>
        <taxon>Euteleostomi</taxon>
        <taxon>Mammalia</taxon>
        <taxon>Eutheria</taxon>
        <taxon>Euarchontoglires</taxon>
        <taxon>Glires</taxon>
        <taxon>Rodentia</taxon>
        <taxon>Myomorpha</taxon>
        <taxon>Dipodoidea</taxon>
        <taxon>Dipodidae</taxon>
        <taxon>Dipodinae</taxon>
        <taxon>Jaculus</taxon>
    </lineage>
</organism>
<comment type="similarity">
    <text evidence="1">Belongs to the SAPAP family.</text>
</comment>
<dbReference type="GO" id="GO:0051382">
    <property type="term" value="P:kinetochore assembly"/>
    <property type="evidence" value="ECO:0007669"/>
    <property type="project" value="TreeGrafter"/>
</dbReference>
<evidence type="ECO:0000313" key="3">
    <source>
        <dbReference type="Proteomes" id="UP000694385"/>
    </source>
</evidence>
<accession>A0A8C5L223</accession>
<dbReference type="GeneTree" id="ENSGT01010000222666"/>
<dbReference type="Ensembl" id="ENSJJAT00000023547.1">
    <property type="protein sequence ID" value="ENSJJAP00000017030.1"/>
    <property type="gene ID" value="ENSJJAG00000018716.1"/>
</dbReference>
<reference evidence="2" key="2">
    <citation type="submission" date="2025-09" db="UniProtKB">
        <authorList>
            <consortium name="Ensembl"/>
        </authorList>
    </citation>
    <scope>IDENTIFICATION</scope>
</reference>
<name>A0A8C5L223_JACJA</name>